<evidence type="ECO:0000313" key="3">
    <source>
        <dbReference type="Proteomes" id="UP000230002"/>
    </source>
</evidence>
<dbReference type="Proteomes" id="UP000230002">
    <property type="component" value="Unassembled WGS sequence"/>
</dbReference>
<accession>A0A2G8RZ98</accession>
<feature type="compositionally biased region" description="Low complexity" evidence="1">
    <location>
        <begin position="12"/>
        <end position="32"/>
    </location>
</feature>
<evidence type="ECO:0000313" key="2">
    <source>
        <dbReference type="EMBL" id="PIL26846.1"/>
    </source>
</evidence>
<proteinExistence type="predicted"/>
<gene>
    <name evidence="2" type="ORF">GSI_11026</name>
</gene>
<sequence length="153" mass="16335">MASPRSQSTHLARAAGSSSSGGSRGSQPRGAATSAPNTPSPGRETEQFRRTGYPDDIEHLAGPRLALARCQRHSNDGLRLLRHSSLPPRQPPTDRADQTGPSDTSGHESERVLGMTHISAVKMPSLNVYLKPHSQAGGRDETQEHSIAMRPSA</sequence>
<dbReference type="EMBL" id="AYKW01000035">
    <property type="protein sequence ID" value="PIL26846.1"/>
    <property type="molecule type" value="Genomic_DNA"/>
</dbReference>
<feature type="compositionally biased region" description="Polar residues" evidence="1">
    <location>
        <begin position="1"/>
        <end position="10"/>
    </location>
</feature>
<evidence type="ECO:0000256" key="1">
    <source>
        <dbReference type="SAM" id="MobiDB-lite"/>
    </source>
</evidence>
<keyword evidence="3" id="KW-1185">Reference proteome</keyword>
<feature type="region of interest" description="Disordered" evidence="1">
    <location>
        <begin position="1"/>
        <end position="60"/>
    </location>
</feature>
<feature type="region of interest" description="Disordered" evidence="1">
    <location>
        <begin position="129"/>
        <end position="153"/>
    </location>
</feature>
<feature type="compositionally biased region" description="Basic and acidic residues" evidence="1">
    <location>
        <begin position="43"/>
        <end position="60"/>
    </location>
</feature>
<dbReference type="AlphaFoldDB" id="A0A2G8RZ98"/>
<organism evidence="2 3">
    <name type="scientific">Ganoderma sinense ZZ0214-1</name>
    <dbReference type="NCBI Taxonomy" id="1077348"/>
    <lineage>
        <taxon>Eukaryota</taxon>
        <taxon>Fungi</taxon>
        <taxon>Dikarya</taxon>
        <taxon>Basidiomycota</taxon>
        <taxon>Agaricomycotina</taxon>
        <taxon>Agaricomycetes</taxon>
        <taxon>Polyporales</taxon>
        <taxon>Polyporaceae</taxon>
        <taxon>Ganoderma</taxon>
    </lineage>
</organism>
<name>A0A2G8RZ98_9APHY</name>
<comment type="caution">
    <text evidence="2">The sequence shown here is derived from an EMBL/GenBank/DDBJ whole genome shotgun (WGS) entry which is preliminary data.</text>
</comment>
<feature type="region of interest" description="Disordered" evidence="1">
    <location>
        <begin position="76"/>
        <end position="115"/>
    </location>
</feature>
<protein>
    <submittedName>
        <fullName evidence="2">Uncharacterized protein</fullName>
    </submittedName>
</protein>
<reference evidence="2 3" key="1">
    <citation type="journal article" date="2015" name="Sci. Rep.">
        <title>Chromosome-level genome map provides insights into diverse defense mechanisms in the medicinal fungus Ganoderma sinense.</title>
        <authorList>
            <person name="Zhu Y."/>
            <person name="Xu J."/>
            <person name="Sun C."/>
            <person name="Zhou S."/>
            <person name="Xu H."/>
            <person name="Nelson D.R."/>
            <person name="Qian J."/>
            <person name="Song J."/>
            <person name="Luo H."/>
            <person name="Xiang L."/>
            <person name="Li Y."/>
            <person name="Xu Z."/>
            <person name="Ji A."/>
            <person name="Wang L."/>
            <person name="Lu S."/>
            <person name="Hayward A."/>
            <person name="Sun W."/>
            <person name="Li X."/>
            <person name="Schwartz D.C."/>
            <person name="Wang Y."/>
            <person name="Chen S."/>
        </authorList>
    </citation>
    <scope>NUCLEOTIDE SEQUENCE [LARGE SCALE GENOMIC DNA]</scope>
    <source>
        <strain evidence="2 3">ZZ0214-1</strain>
    </source>
</reference>